<keyword evidence="2" id="KW-1185">Reference proteome</keyword>
<reference evidence="1 2" key="1">
    <citation type="submission" date="2023-09" db="EMBL/GenBank/DDBJ databases">
        <authorList>
            <person name="Wang M."/>
        </authorList>
    </citation>
    <scope>NUCLEOTIDE SEQUENCE [LARGE SCALE GENOMIC DNA]</scope>
    <source>
        <strain evidence="1">GT-2023</strain>
        <tissue evidence="1">Liver</tissue>
    </source>
</reference>
<gene>
    <name evidence="1" type="ORF">QQF64_033985</name>
</gene>
<dbReference type="PANTHER" id="PTHR45913">
    <property type="entry name" value="EPM2A-INTERACTING PROTEIN 1"/>
    <property type="match status" value="1"/>
</dbReference>
<organism evidence="1 2">
    <name type="scientific">Cirrhinus molitorella</name>
    <name type="common">mud carp</name>
    <dbReference type="NCBI Taxonomy" id="172907"/>
    <lineage>
        <taxon>Eukaryota</taxon>
        <taxon>Metazoa</taxon>
        <taxon>Chordata</taxon>
        <taxon>Craniata</taxon>
        <taxon>Vertebrata</taxon>
        <taxon>Euteleostomi</taxon>
        <taxon>Actinopterygii</taxon>
        <taxon>Neopterygii</taxon>
        <taxon>Teleostei</taxon>
        <taxon>Ostariophysi</taxon>
        <taxon>Cypriniformes</taxon>
        <taxon>Cyprinidae</taxon>
        <taxon>Labeoninae</taxon>
        <taxon>Labeonini</taxon>
        <taxon>Cirrhinus</taxon>
    </lineage>
</organism>
<evidence type="ECO:0000313" key="1">
    <source>
        <dbReference type="EMBL" id="KAL1268622.1"/>
    </source>
</evidence>
<dbReference type="EMBL" id="JAYMGO010000009">
    <property type="protein sequence ID" value="KAL1268622.1"/>
    <property type="molecule type" value="Genomic_DNA"/>
</dbReference>
<dbReference type="Proteomes" id="UP001558613">
    <property type="component" value="Unassembled WGS sequence"/>
</dbReference>
<sequence length="106" mass="12262">MVCNKVRESGGEAVKMHCIIHQEALCAKTIQMDDVMTTVVKTRNLIRSRALNHREFLAFLSDIDAEYSDIIYHSNVQWLSHGSALQRFYSLRSEIDQFLKEKKSDT</sequence>
<protein>
    <submittedName>
        <fullName evidence="1">Uncharacterized protein</fullName>
    </submittedName>
</protein>
<evidence type="ECO:0000313" key="2">
    <source>
        <dbReference type="Proteomes" id="UP001558613"/>
    </source>
</evidence>
<name>A0ABR3MVG4_9TELE</name>
<dbReference type="PANTHER" id="PTHR45913:SF9">
    <property type="entry name" value="GENERAL TRANSCRIPTION FACTOR II-I REPEAT DOMAIN-CONTAINING PROTEIN 2-LIKE-RELATED"/>
    <property type="match status" value="1"/>
</dbReference>
<accession>A0ABR3MVG4</accession>
<proteinExistence type="predicted"/>
<comment type="caution">
    <text evidence="1">The sequence shown here is derived from an EMBL/GenBank/DDBJ whole genome shotgun (WGS) entry which is preliminary data.</text>
</comment>